<gene>
    <name evidence="1" type="ORF">ACFSCW_02660</name>
</gene>
<name>A0ABW4HZX3_9SPHN</name>
<comment type="caution">
    <text evidence="1">The sequence shown here is derived from an EMBL/GenBank/DDBJ whole genome shotgun (WGS) entry which is preliminary data.</text>
</comment>
<evidence type="ECO:0000313" key="2">
    <source>
        <dbReference type="Proteomes" id="UP001597115"/>
    </source>
</evidence>
<organism evidence="1 2">
    <name type="scientific">Sphingomonas tabacisoli</name>
    <dbReference type="NCBI Taxonomy" id="2249466"/>
    <lineage>
        <taxon>Bacteria</taxon>
        <taxon>Pseudomonadati</taxon>
        <taxon>Pseudomonadota</taxon>
        <taxon>Alphaproteobacteria</taxon>
        <taxon>Sphingomonadales</taxon>
        <taxon>Sphingomonadaceae</taxon>
        <taxon>Sphingomonas</taxon>
    </lineage>
</organism>
<dbReference type="EMBL" id="JBHUDY010000001">
    <property type="protein sequence ID" value="MFD1610698.1"/>
    <property type="molecule type" value="Genomic_DNA"/>
</dbReference>
<protein>
    <submittedName>
        <fullName evidence="1">Ribonuclease</fullName>
    </submittedName>
</protein>
<dbReference type="Proteomes" id="UP001597115">
    <property type="component" value="Unassembled WGS sequence"/>
</dbReference>
<keyword evidence="2" id="KW-1185">Reference proteome</keyword>
<accession>A0ABW4HZX3</accession>
<dbReference type="RefSeq" id="WP_380886609.1">
    <property type="nucleotide sequence ID" value="NZ_JBHUDY010000001.1"/>
</dbReference>
<sequence length="311" mass="32543">MAEWLVEAGIGETRAALVEDGHILEARIDRDDGHLRAGAICAARLTRKAGRAGRGEVTLEGGEVALLASVPACLTEGAPLTVEIVREAIPERGNPKLPLARATDEAPQAAPGLLEELGGRAAPAHGPDLLEQAGWSELLEQAETGLVPFSGGLLRIALTPAMTVIDVDGDLSPVELAIAGAGAAGGAIRRFNIGGSIGIDLPTLPDKRGRQAAAEAIDAALPQPFERTAVNGFGFLQIVRRRVRPSLLELVQADPARAAALALLRRLEREPLPGPDPISARPAVARLIAAHPDWTGELARRRGRAIRIEAA</sequence>
<reference evidence="2" key="1">
    <citation type="journal article" date="2019" name="Int. J. Syst. Evol. Microbiol.">
        <title>The Global Catalogue of Microorganisms (GCM) 10K type strain sequencing project: providing services to taxonomists for standard genome sequencing and annotation.</title>
        <authorList>
            <consortium name="The Broad Institute Genomics Platform"/>
            <consortium name="The Broad Institute Genome Sequencing Center for Infectious Disease"/>
            <person name="Wu L."/>
            <person name="Ma J."/>
        </authorList>
    </citation>
    <scope>NUCLEOTIDE SEQUENCE [LARGE SCALE GENOMIC DNA]</scope>
    <source>
        <strain evidence="2">CGMCC 1.16275</strain>
    </source>
</reference>
<evidence type="ECO:0000313" key="1">
    <source>
        <dbReference type="EMBL" id="MFD1610698.1"/>
    </source>
</evidence>
<proteinExistence type="predicted"/>